<dbReference type="PIRSF" id="PIRSF004761">
    <property type="entry name" value="Hydrgn_mat_HypA"/>
    <property type="match status" value="1"/>
</dbReference>
<dbReference type="InterPro" id="IPR020538">
    <property type="entry name" value="Hydgase_Ni_incorp_HypA/HybF_CS"/>
</dbReference>
<dbReference type="PANTHER" id="PTHR34535:SF3">
    <property type="entry name" value="HYDROGENASE MATURATION FACTOR HYPA"/>
    <property type="match status" value="1"/>
</dbReference>
<gene>
    <name evidence="5" type="primary">hypA</name>
    <name evidence="6" type="ORF">SAMN05443661_15014</name>
</gene>
<evidence type="ECO:0000256" key="2">
    <source>
        <dbReference type="ARBA" id="ARBA00022596"/>
    </source>
</evidence>
<feature type="binding site" evidence="5">
    <location>
        <position position="2"/>
    </location>
    <ligand>
        <name>Ni(2+)</name>
        <dbReference type="ChEBI" id="CHEBI:49786"/>
    </ligand>
</feature>
<evidence type="ECO:0000256" key="1">
    <source>
        <dbReference type="ARBA" id="ARBA00010748"/>
    </source>
</evidence>
<dbReference type="EMBL" id="FORO01000050">
    <property type="protein sequence ID" value="SFJ63891.1"/>
    <property type="molecule type" value="Genomic_DNA"/>
</dbReference>
<comment type="function">
    <text evidence="5">Involved in the maturation of [NiFe] hydrogenases. Required for nickel insertion into the metal center of the hydrogenase.</text>
</comment>
<evidence type="ECO:0000313" key="6">
    <source>
        <dbReference type="EMBL" id="SFJ63891.1"/>
    </source>
</evidence>
<feature type="binding site" evidence="5">
    <location>
        <position position="75"/>
    </location>
    <ligand>
        <name>Zn(2+)</name>
        <dbReference type="ChEBI" id="CHEBI:29105"/>
    </ligand>
</feature>
<dbReference type="GO" id="GO:0016151">
    <property type="term" value="F:nickel cation binding"/>
    <property type="evidence" value="ECO:0007669"/>
    <property type="project" value="UniProtKB-UniRule"/>
</dbReference>
<accession>A0A1I3T228</accession>
<keyword evidence="4 5" id="KW-0862">Zinc</keyword>
<keyword evidence="2 5" id="KW-0533">Nickel</keyword>
<dbReference type="OMA" id="HEYSIAY"/>
<dbReference type="Pfam" id="PF01155">
    <property type="entry name" value="HypA"/>
    <property type="match status" value="1"/>
</dbReference>
<evidence type="ECO:0000256" key="3">
    <source>
        <dbReference type="ARBA" id="ARBA00022723"/>
    </source>
</evidence>
<evidence type="ECO:0000313" key="7">
    <source>
        <dbReference type="Proteomes" id="UP000182829"/>
    </source>
</evidence>
<dbReference type="InterPro" id="IPR000688">
    <property type="entry name" value="HypA/HybF"/>
</dbReference>
<dbReference type="GeneID" id="14208033"/>
<dbReference type="GO" id="GO:0008270">
    <property type="term" value="F:zinc ion binding"/>
    <property type="evidence" value="ECO:0007669"/>
    <property type="project" value="UniProtKB-UniRule"/>
</dbReference>
<protein>
    <recommendedName>
        <fullName evidence="5">Hydrogenase maturation factor HypA</fullName>
    </recommendedName>
</protein>
<dbReference type="PANTHER" id="PTHR34535">
    <property type="entry name" value="HYDROGENASE MATURATION FACTOR HYPA"/>
    <property type="match status" value="1"/>
</dbReference>
<dbReference type="GO" id="GO:0051604">
    <property type="term" value="P:protein maturation"/>
    <property type="evidence" value="ECO:0007669"/>
    <property type="project" value="InterPro"/>
</dbReference>
<organism evidence="6 7">
    <name type="scientific">Natronobacterium gregoryi</name>
    <dbReference type="NCBI Taxonomy" id="44930"/>
    <lineage>
        <taxon>Archaea</taxon>
        <taxon>Methanobacteriati</taxon>
        <taxon>Methanobacteriota</taxon>
        <taxon>Stenosarchaea group</taxon>
        <taxon>Halobacteria</taxon>
        <taxon>Halobacteriales</taxon>
        <taxon>Natrialbaceae</taxon>
        <taxon>Natronobacterium</taxon>
    </lineage>
</organism>
<sequence length="128" mass="13820">MHELSIASRLVDRALSAADEHDADDVEALAIDVGRAAHVNPDQLQFCLETAVDETIAADATIDIETVSPRARCDCGWDGEPDRLEETIAYAPDVRCPDCGKRAELVAGRECRLRSIEIPDANATEASS</sequence>
<dbReference type="Proteomes" id="UP000182829">
    <property type="component" value="Unassembled WGS sequence"/>
</dbReference>
<comment type="similarity">
    <text evidence="1 5">Belongs to the HypA/HybF family.</text>
</comment>
<keyword evidence="3 5" id="KW-0479">Metal-binding</keyword>
<dbReference type="Gene3D" id="3.30.2320.80">
    <property type="match status" value="1"/>
</dbReference>
<evidence type="ECO:0000256" key="4">
    <source>
        <dbReference type="ARBA" id="ARBA00022833"/>
    </source>
</evidence>
<dbReference type="OrthoDB" id="36835at2157"/>
<reference evidence="6 7" key="1">
    <citation type="submission" date="2016-10" db="EMBL/GenBank/DDBJ databases">
        <authorList>
            <person name="de Groot N.N."/>
        </authorList>
    </citation>
    <scope>NUCLEOTIDE SEQUENCE [LARGE SCALE GENOMIC DNA]</scope>
    <source>
        <strain evidence="6 7">SP2</strain>
    </source>
</reference>
<feature type="binding site" evidence="5">
    <location>
        <position position="73"/>
    </location>
    <ligand>
        <name>Zn(2+)</name>
        <dbReference type="ChEBI" id="CHEBI:29105"/>
    </ligand>
</feature>
<evidence type="ECO:0000256" key="5">
    <source>
        <dbReference type="HAMAP-Rule" id="MF_00213"/>
    </source>
</evidence>
<dbReference type="PROSITE" id="PS01249">
    <property type="entry name" value="HYPA"/>
    <property type="match status" value="1"/>
</dbReference>
<feature type="binding site" evidence="5">
    <location>
        <position position="96"/>
    </location>
    <ligand>
        <name>Zn(2+)</name>
        <dbReference type="ChEBI" id="CHEBI:29105"/>
    </ligand>
</feature>
<dbReference type="RefSeq" id="WP_015233566.1">
    <property type="nucleotide sequence ID" value="NZ_FORO01000050.1"/>
</dbReference>
<name>A0A1I3T228_9EURY</name>
<feature type="binding site" evidence="5">
    <location>
        <position position="99"/>
    </location>
    <ligand>
        <name>Zn(2+)</name>
        <dbReference type="ChEBI" id="CHEBI:29105"/>
    </ligand>
</feature>
<dbReference type="AlphaFoldDB" id="A0A1I3T228"/>
<dbReference type="HAMAP" id="MF_00213">
    <property type="entry name" value="HypA_HybF"/>
    <property type="match status" value="1"/>
</dbReference>
<proteinExistence type="inferred from homology"/>